<evidence type="ECO:0000256" key="1">
    <source>
        <dbReference type="ARBA" id="ARBA00004635"/>
    </source>
</evidence>
<dbReference type="SUPFAM" id="SSF54001">
    <property type="entry name" value="Cysteine proteinases"/>
    <property type="match status" value="1"/>
</dbReference>
<keyword evidence="6" id="KW-0788">Thiol protease</keyword>
<evidence type="ECO:0000256" key="8">
    <source>
        <dbReference type="ARBA" id="ARBA00023139"/>
    </source>
</evidence>
<organism evidence="12 13">
    <name type="scientific">Haemophilus sputorum</name>
    <dbReference type="NCBI Taxonomy" id="1078480"/>
    <lineage>
        <taxon>Bacteria</taxon>
        <taxon>Pseudomonadati</taxon>
        <taxon>Pseudomonadota</taxon>
        <taxon>Gammaproteobacteria</taxon>
        <taxon>Pasteurellales</taxon>
        <taxon>Pasteurellaceae</taxon>
        <taxon>Haemophilus</taxon>
    </lineage>
</organism>
<evidence type="ECO:0000313" key="12">
    <source>
        <dbReference type="EMBL" id="RDE73350.1"/>
    </source>
</evidence>
<keyword evidence="9" id="KW-0449">Lipoprotein</keyword>
<feature type="chain" id="PRO_5016728124" description="NlpC/P60 domain-containing protein" evidence="10">
    <location>
        <begin position="28"/>
        <end position="200"/>
    </location>
</feature>
<reference evidence="12 13" key="1">
    <citation type="submission" date="2018-05" db="EMBL/GenBank/DDBJ databases">
        <title>Draft Genome Sequences for a Diverse set of 7 Haemophilus Species.</title>
        <authorList>
            <person name="Nichols M."/>
            <person name="Topaz N."/>
            <person name="Wang X."/>
            <person name="Wang X."/>
            <person name="Boxrud D."/>
        </authorList>
    </citation>
    <scope>NUCLEOTIDE SEQUENCE [LARGE SCALE GENOMIC DNA]</scope>
    <source>
        <strain evidence="12 13">C2002001239</strain>
    </source>
</reference>
<dbReference type="GO" id="GO:0008234">
    <property type="term" value="F:cysteine-type peptidase activity"/>
    <property type="evidence" value="ECO:0007669"/>
    <property type="project" value="UniProtKB-KW"/>
</dbReference>
<evidence type="ECO:0000256" key="9">
    <source>
        <dbReference type="ARBA" id="ARBA00023288"/>
    </source>
</evidence>
<feature type="domain" description="NlpC/P60" evidence="11">
    <location>
        <begin position="82"/>
        <end position="200"/>
    </location>
</feature>
<evidence type="ECO:0000313" key="13">
    <source>
        <dbReference type="Proteomes" id="UP000253872"/>
    </source>
</evidence>
<dbReference type="Pfam" id="PF00877">
    <property type="entry name" value="NLPC_P60"/>
    <property type="match status" value="1"/>
</dbReference>
<dbReference type="EMBL" id="QEPN01000002">
    <property type="protein sequence ID" value="RDE73350.1"/>
    <property type="molecule type" value="Genomic_DNA"/>
</dbReference>
<dbReference type="GO" id="GO:0016020">
    <property type="term" value="C:membrane"/>
    <property type="evidence" value="ECO:0007669"/>
    <property type="project" value="UniProtKB-SubCell"/>
</dbReference>
<dbReference type="PANTHER" id="PTHR47360">
    <property type="entry name" value="MUREIN DD-ENDOPEPTIDASE MEPS/MUREIN LD-CARBOXYPEPTIDASE"/>
    <property type="match status" value="1"/>
</dbReference>
<evidence type="ECO:0000256" key="7">
    <source>
        <dbReference type="ARBA" id="ARBA00023136"/>
    </source>
</evidence>
<evidence type="ECO:0000256" key="4">
    <source>
        <dbReference type="ARBA" id="ARBA00022729"/>
    </source>
</evidence>
<keyword evidence="4 10" id="KW-0732">Signal</keyword>
<dbReference type="InterPro" id="IPR052062">
    <property type="entry name" value="Murein_DD/LD_carboxypeptidase"/>
</dbReference>
<dbReference type="RefSeq" id="WP_111402525.1">
    <property type="nucleotide sequence ID" value="NZ_QEPN01000002.1"/>
</dbReference>
<keyword evidence="5" id="KW-0378">Hydrolase</keyword>
<dbReference type="InterPro" id="IPR000064">
    <property type="entry name" value="NLP_P60_dom"/>
</dbReference>
<comment type="similarity">
    <text evidence="2">Belongs to the peptidase C40 family.</text>
</comment>
<evidence type="ECO:0000256" key="2">
    <source>
        <dbReference type="ARBA" id="ARBA00007074"/>
    </source>
</evidence>
<dbReference type="STRING" id="1035839.GCA_000238795_00465"/>
<evidence type="ECO:0000256" key="6">
    <source>
        <dbReference type="ARBA" id="ARBA00022807"/>
    </source>
</evidence>
<comment type="subcellular location">
    <subcellularLocation>
        <location evidence="1">Membrane</location>
        <topology evidence="1">Lipid-anchor</topology>
    </subcellularLocation>
</comment>
<keyword evidence="7" id="KW-0472">Membrane</keyword>
<evidence type="ECO:0000259" key="11">
    <source>
        <dbReference type="PROSITE" id="PS51935"/>
    </source>
</evidence>
<dbReference type="AlphaFoldDB" id="A0A369YJF1"/>
<gene>
    <name evidence="12" type="ORF">DPV93_04215</name>
</gene>
<dbReference type="GO" id="GO:0006508">
    <property type="term" value="P:proteolysis"/>
    <property type="evidence" value="ECO:0007669"/>
    <property type="project" value="UniProtKB-KW"/>
</dbReference>
<proteinExistence type="inferred from homology"/>
<evidence type="ECO:0000256" key="3">
    <source>
        <dbReference type="ARBA" id="ARBA00022670"/>
    </source>
</evidence>
<sequence>MNKTTALTKLKPLFLLSLFTVFNGYHASAQASLSSHQPISSRIVATAATPEQIQATAATQAQVQAITAPSVKTSTLSGESHHVANQKINKVYRQWAGTRYRMGGTGSGGIDCSAFVQKAMSGAFGLDLPRSTSEQRYEGRSISKSDLRPGDLVFFRKNHHVGVYIGNGLFVHASTSQGVTTSSLSESYWARNYTQSRRVL</sequence>
<comment type="caution">
    <text evidence="12">The sequence shown here is derived from an EMBL/GenBank/DDBJ whole genome shotgun (WGS) entry which is preliminary data.</text>
</comment>
<name>A0A369YJF1_9PAST</name>
<dbReference type="InterPro" id="IPR038765">
    <property type="entry name" value="Papain-like_cys_pep_sf"/>
</dbReference>
<dbReference type="PANTHER" id="PTHR47360:SF3">
    <property type="entry name" value="MUREIN DD-ENDOPEPTIDASE MEPS_MUREIN LD-CARBOXYPEPTIDASE"/>
    <property type="match status" value="1"/>
</dbReference>
<evidence type="ECO:0000256" key="10">
    <source>
        <dbReference type="SAM" id="SignalP"/>
    </source>
</evidence>
<evidence type="ECO:0000256" key="5">
    <source>
        <dbReference type="ARBA" id="ARBA00022801"/>
    </source>
</evidence>
<dbReference type="PROSITE" id="PS51935">
    <property type="entry name" value="NLPC_P60"/>
    <property type="match status" value="1"/>
</dbReference>
<accession>A0A369YJF1</accession>
<feature type="signal peptide" evidence="10">
    <location>
        <begin position="1"/>
        <end position="27"/>
    </location>
</feature>
<keyword evidence="3" id="KW-0645">Protease</keyword>
<protein>
    <recommendedName>
        <fullName evidence="11">NlpC/P60 domain-containing protein</fullName>
    </recommendedName>
</protein>
<keyword evidence="8" id="KW-0564">Palmitate</keyword>
<dbReference type="Gene3D" id="3.90.1720.10">
    <property type="entry name" value="endopeptidase domain like (from Nostoc punctiforme)"/>
    <property type="match status" value="1"/>
</dbReference>
<dbReference type="Proteomes" id="UP000253872">
    <property type="component" value="Unassembled WGS sequence"/>
</dbReference>